<dbReference type="RefSeq" id="WP_204867385.1">
    <property type="nucleotide sequence ID" value="NZ_JAFBBK010000001.1"/>
</dbReference>
<dbReference type="PANTHER" id="PTHR36124:SF1">
    <property type="entry name" value="ER-BOUND OXYGENASE MPAB_MPAB'_RUBBER OXYGENASE CATALYTIC DOMAIN-CONTAINING PROTEIN"/>
    <property type="match status" value="1"/>
</dbReference>
<sequence>MTTLPRPRFGRYGWVRVIDELDPVADAATVLKITAGCEFPWDYQRALEFALFRTYCVPTISALLRRTGEFEHRPQKRYDDTALLMSELVEHGYDSERGRASLRVVNRMHARYDISNDDMLYVLSTFAFDPLDWIDRYGWRRLHPHERIASVAFYREVGIRMGIRDIPASTADFHAFKVRYEREQFVYSDDNRAIGEYTRDLLASWYPHPVRSAVRGAVLSMIDQDMTRAFGFRDPVPAARPALESALRARGRVERLLPKRTASRSAQDPRNRTYPGYPQGYHPSDLGV</sequence>
<comment type="caution">
    <text evidence="3">The sequence shown here is derived from an EMBL/GenBank/DDBJ whole genome shotgun (WGS) entry which is preliminary data.</text>
</comment>
<evidence type="ECO:0000313" key="4">
    <source>
        <dbReference type="Proteomes" id="UP000703038"/>
    </source>
</evidence>
<gene>
    <name evidence="3" type="ORF">JOE42_001281</name>
</gene>
<dbReference type="PANTHER" id="PTHR36124">
    <property type="match status" value="1"/>
</dbReference>
<proteinExistence type="predicted"/>
<protein>
    <recommendedName>
        <fullName evidence="2">ER-bound oxygenase mpaB/mpaB'/Rubber oxygenase catalytic domain-containing protein</fullName>
    </recommendedName>
</protein>
<organism evidence="3 4">
    <name type="scientific">Rhodococcoides corynebacterioides</name>
    <dbReference type="NCBI Taxonomy" id="53972"/>
    <lineage>
        <taxon>Bacteria</taxon>
        <taxon>Bacillati</taxon>
        <taxon>Actinomycetota</taxon>
        <taxon>Actinomycetes</taxon>
        <taxon>Mycobacteriales</taxon>
        <taxon>Nocardiaceae</taxon>
        <taxon>Rhodococcoides</taxon>
    </lineage>
</organism>
<dbReference type="InterPro" id="IPR018713">
    <property type="entry name" value="MPAB/Lcp_cat_dom"/>
</dbReference>
<keyword evidence="4" id="KW-1185">Reference proteome</keyword>
<name>A0ABS2KRH5_9NOCA</name>
<feature type="region of interest" description="Disordered" evidence="1">
    <location>
        <begin position="257"/>
        <end position="288"/>
    </location>
</feature>
<dbReference type="EMBL" id="JAFBBK010000001">
    <property type="protein sequence ID" value="MBM7414548.1"/>
    <property type="molecule type" value="Genomic_DNA"/>
</dbReference>
<evidence type="ECO:0000313" key="3">
    <source>
        <dbReference type="EMBL" id="MBM7414548.1"/>
    </source>
</evidence>
<dbReference type="Proteomes" id="UP000703038">
    <property type="component" value="Unassembled WGS sequence"/>
</dbReference>
<evidence type="ECO:0000259" key="2">
    <source>
        <dbReference type="Pfam" id="PF09995"/>
    </source>
</evidence>
<reference evidence="3 4" key="1">
    <citation type="submission" date="2021-01" db="EMBL/GenBank/DDBJ databases">
        <title>Genomics of switchgrass bacterial isolates.</title>
        <authorList>
            <person name="Shade A."/>
        </authorList>
    </citation>
    <scope>NUCLEOTIDE SEQUENCE [LARGE SCALE GENOMIC DNA]</scope>
    <source>
        <strain evidence="3 4">PvP111</strain>
    </source>
</reference>
<dbReference type="InterPro" id="IPR046366">
    <property type="entry name" value="MPAB"/>
</dbReference>
<feature type="domain" description="ER-bound oxygenase mpaB/mpaB'/Rubber oxygenase catalytic" evidence="2">
    <location>
        <begin position="64"/>
        <end position="243"/>
    </location>
</feature>
<dbReference type="Pfam" id="PF09995">
    <property type="entry name" value="MPAB_Lcp_cat"/>
    <property type="match status" value="1"/>
</dbReference>
<evidence type="ECO:0000256" key="1">
    <source>
        <dbReference type="SAM" id="MobiDB-lite"/>
    </source>
</evidence>
<accession>A0ABS2KRH5</accession>